<evidence type="ECO:0000259" key="1">
    <source>
        <dbReference type="PROSITE" id="PS50181"/>
    </source>
</evidence>
<dbReference type="PANTHER" id="PTHR13318">
    <property type="entry name" value="PARTNER OF PAIRED, ISOFORM B-RELATED"/>
    <property type="match status" value="1"/>
</dbReference>
<dbReference type="AlphaFoldDB" id="A0A8X6J7Z5"/>
<evidence type="ECO:0000313" key="3">
    <source>
        <dbReference type="Proteomes" id="UP000887116"/>
    </source>
</evidence>
<dbReference type="EMBL" id="BMAO01004605">
    <property type="protein sequence ID" value="GFQ95745.1"/>
    <property type="molecule type" value="Genomic_DNA"/>
</dbReference>
<evidence type="ECO:0000313" key="2">
    <source>
        <dbReference type="EMBL" id="GFQ95745.1"/>
    </source>
</evidence>
<dbReference type="InterPro" id="IPR032675">
    <property type="entry name" value="LRR_dom_sf"/>
</dbReference>
<name>A0A8X6J7Z5_TRICU</name>
<sequence length="496" mass="56695">MTRDISSLPLVALTRIFNSLNAHNRLTASLVCKKWLQIIDCPPLLCDVEIQFSGKIKEALNLFSCMTRRFQWFSFHRVVIKGPVVEFLMKYDEQFGTLSFIDCKIGKSKCKSKIQGRILHCHNLKTLDVQNSNVLFLFASLFNVTTLKLHMSSGLSDYDMSELHESLCILEKLTFGANVLCGEELCKIFYDEGELEEDPSDRFLTFWKYKNVNRKNRNTLTHVSFTCSNLSAEAVLTISKIEGLNLRSISFPINLHSDYITQFCENQLFLASLDLSVSLHVTDDTVFAVCECLPNLQELIIRSNQEIDPCIVEIFRLRNLVKLDLSRCLNISYVTYVMAMSILETFKLKYLDMATTTIKDGQLFELLQRNPNIRFLNASDIRVSDKTLNMICQNLTLLECLILESCPTISDSGLTGEFENHSDSLSAIPLSNLKRLTELNLSQNNLITNEGCLKSIRFPELEKLSLIACHGLILNNDFKRELKKQNRCLRHFNTSV</sequence>
<dbReference type="Proteomes" id="UP000887116">
    <property type="component" value="Unassembled WGS sequence"/>
</dbReference>
<reference evidence="2" key="1">
    <citation type="submission" date="2020-07" db="EMBL/GenBank/DDBJ databases">
        <title>Multicomponent nature underlies the extraordinary mechanical properties of spider dragline silk.</title>
        <authorList>
            <person name="Kono N."/>
            <person name="Nakamura H."/>
            <person name="Mori M."/>
            <person name="Yoshida Y."/>
            <person name="Ohtoshi R."/>
            <person name="Malay A.D."/>
            <person name="Moran D.A.P."/>
            <person name="Tomita M."/>
            <person name="Numata K."/>
            <person name="Arakawa K."/>
        </authorList>
    </citation>
    <scope>NUCLEOTIDE SEQUENCE</scope>
</reference>
<dbReference type="InterPro" id="IPR001810">
    <property type="entry name" value="F-box_dom"/>
</dbReference>
<proteinExistence type="predicted"/>
<dbReference type="GO" id="GO:0031146">
    <property type="term" value="P:SCF-dependent proteasomal ubiquitin-dependent protein catabolic process"/>
    <property type="evidence" value="ECO:0007669"/>
    <property type="project" value="TreeGrafter"/>
</dbReference>
<dbReference type="OrthoDB" id="6483158at2759"/>
<dbReference type="SUPFAM" id="SSF52047">
    <property type="entry name" value="RNI-like"/>
    <property type="match status" value="1"/>
</dbReference>
<dbReference type="Gene3D" id="3.80.10.10">
    <property type="entry name" value="Ribonuclease Inhibitor"/>
    <property type="match status" value="3"/>
</dbReference>
<comment type="caution">
    <text evidence="2">The sequence shown here is derived from an EMBL/GenBank/DDBJ whole genome shotgun (WGS) entry which is preliminary data.</text>
</comment>
<dbReference type="GO" id="GO:0019005">
    <property type="term" value="C:SCF ubiquitin ligase complex"/>
    <property type="evidence" value="ECO:0007669"/>
    <property type="project" value="TreeGrafter"/>
</dbReference>
<accession>A0A8X6J7Z5</accession>
<protein>
    <recommendedName>
        <fullName evidence="1">F-box domain-containing protein</fullName>
    </recommendedName>
</protein>
<keyword evidence="3" id="KW-1185">Reference proteome</keyword>
<dbReference type="SMART" id="SM00256">
    <property type="entry name" value="FBOX"/>
    <property type="match status" value="1"/>
</dbReference>
<gene>
    <name evidence="2" type="primary">X975_20633</name>
    <name evidence="2" type="ORF">TNCT_685441</name>
</gene>
<dbReference type="SUPFAM" id="SSF81383">
    <property type="entry name" value="F-box domain"/>
    <property type="match status" value="1"/>
</dbReference>
<organism evidence="2 3">
    <name type="scientific">Trichonephila clavata</name>
    <name type="common">Joro spider</name>
    <name type="synonym">Nephila clavata</name>
    <dbReference type="NCBI Taxonomy" id="2740835"/>
    <lineage>
        <taxon>Eukaryota</taxon>
        <taxon>Metazoa</taxon>
        <taxon>Ecdysozoa</taxon>
        <taxon>Arthropoda</taxon>
        <taxon>Chelicerata</taxon>
        <taxon>Arachnida</taxon>
        <taxon>Araneae</taxon>
        <taxon>Araneomorphae</taxon>
        <taxon>Entelegynae</taxon>
        <taxon>Araneoidea</taxon>
        <taxon>Nephilidae</taxon>
        <taxon>Trichonephila</taxon>
    </lineage>
</organism>
<dbReference type="PROSITE" id="PS50181">
    <property type="entry name" value="FBOX"/>
    <property type="match status" value="1"/>
</dbReference>
<dbReference type="Pfam" id="PF00646">
    <property type="entry name" value="F-box"/>
    <property type="match status" value="1"/>
</dbReference>
<feature type="domain" description="F-box" evidence="1">
    <location>
        <begin position="2"/>
        <end position="40"/>
    </location>
</feature>
<dbReference type="InterPro" id="IPR036047">
    <property type="entry name" value="F-box-like_dom_sf"/>
</dbReference>